<comment type="function">
    <text evidence="5">Modulates RecA activity.</text>
</comment>
<dbReference type="Pfam" id="PF02631">
    <property type="entry name" value="RecX_HTH2"/>
    <property type="match status" value="1"/>
</dbReference>
<dbReference type="PANTHER" id="PTHR33602:SF1">
    <property type="entry name" value="REGULATORY PROTEIN RECX FAMILY PROTEIN"/>
    <property type="match status" value="1"/>
</dbReference>
<evidence type="ECO:0000256" key="6">
    <source>
        <dbReference type="SAM" id="MobiDB-lite"/>
    </source>
</evidence>
<proteinExistence type="inferred from homology"/>
<dbReference type="EMBL" id="CP032550">
    <property type="protein sequence ID" value="QGU27307.1"/>
    <property type="molecule type" value="Genomic_DNA"/>
</dbReference>
<dbReference type="InterPro" id="IPR003783">
    <property type="entry name" value="Regulatory_RecX"/>
</dbReference>
<dbReference type="HAMAP" id="MF_01114">
    <property type="entry name" value="RecX"/>
    <property type="match status" value="1"/>
</dbReference>
<dbReference type="RefSeq" id="WP_156241797.1">
    <property type="nucleotide sequence ID" value="NZ_BAAAZL010000001.1"/>
</dbReference>
<dbReference type="GO" id="GO:0006282">
    <property type="term" value="P:regulation of DNA repair"/>
    <property type="evidence" value="ECO:0007669"/>
    <property type="project" value="UniProtKB-UniRule"/>
</dbReference>
<comment type="subcellular location">
    <subcellularLocation>
        <location evidence="1 5">Cytoplasm</location>
    </subcellularLocation>
</comment>
<evidence type="ECO:0000256" key="3">
    <source>
        <dbReference type="ARBA" id="ARBA00018111"/>
    </source>
</evidence>
<evidence type="ECO:0000313" key="8">
    <source>
        <dbReference type="EMBL" id="QGU27307.1"/>
    </source>
</evidence>
<dbReference type="Proteomes" id="UP000422989">
    <property type="component" value="Chromosome"/>
</dbReference>
<feature type="compositionally biased region" description="Low complexity" evidence="6">
    <location>
        <begin position="31"/>
        <end position="42"/>
    </location>
</feature>
<evidence type="ECO:0000259" key="7">
    <source>
        <dbReference type="Pfam" id="PF02631"/>
    </source>
</evidence>
<evidence type="ECO:0000256" key="1">
    <source>
        <dbReference type="ARBA" id="ARBA00004496"/>
    </source>
</evidence>
<evidence type="ECO:0000256" key="2">
    <source>
        <dbReference type="ARBA" id="ARBA00009695"/>
    </source>
</evidence>
<dbReference type="PANTHER" id="PTHR33602">
    <property type="entry name" value="REGULATORY PROTEIN RECX FAMILY PROTEIN"/>
    <property type="match status" value="1"/>
</dbReference>
<feature type="region of interest" description="Disordered" evidence="6">
    <location>
        <begin position="1"/>
        <end position="50"/>
    </location>
</feature>
<evidence type="ECO:0000256" key="5">
    <source>
        <dbReference type="HAMAP-Rule" id="MF_01114"/>
    </source>
</evidence>
<sequence length="259" mass="27438">MTEPTDGGEADLAPVIPLFGARSARPDDGSADGSADAAPARPVESGTADAEGWHTTWRDLRPGRPQAVPAVSTTVRDGVRFLEIEPDPADADSASATEAAEAAEARLLRALRSRSLSVSEARSRLRQDGVDAADIDAIVDRLERLGALDDAALAEQLVHVGTTRKNQGRRAIAQALSARGIGREVVDAALAELPDDDEERALEFARGKAQSLVRYDEDTALRRLVGQLGRRGFGGSLAMSAARRALEEARGGGRGVRFR</sequence>
<gene>
    <name evidence="5" type="primary">recX</name>
    <name evidence="8" type="ORF">D7D94_06235</name>
</gene>
<keyword evidence="4 5" id="KW-0963">Cytoplasm</keyword>
<feature type="domain" description="RecX second three-helical" evidence="7">
    <location>
        <begin position="149"/>
        <end position="190"/>
    </location>
</feature>
<dbReference type="AlphaFoldDB" id="A0A6I6E3F8"/>
<dbReference type="GO" id="GO:0005737">
    <property type="term" value="C:cytoplasm"/>
    <property type="evidence" value="ECO:0007669"/>
    <property type="project" value="UniProtKB-SubCell"/>
</dbReference>
<evidence type="ECO:0000313" key="9">
    <source>
        <dbReference type="Proteomes" id="UP000422989"/>
    </source>
</evidence>
<reference evidence="8 9" key="1">
    <citation type="submission" date="2018-09" db="EMBL/GenBank/DDBJ databases">
        <title>Whole genome sequencing of Microbacterium oryzae strain MB-10T.</title>
        <authorList>
            <person name="Das S.K."/>
        </authorList>
    </citation>
    <scope>NUCLEOTIDE SEQUENCE [LARGE SCALE GENOMIC DNA]</scope>
    <source>
        <strain evidence="8 9">MB-10</strain>
    </source>
</reference>
<accession>A0A6I6E3F8</accession>
<organism evidence="8 9">
    <name type="scientific">Microbacterium oryzae</name>
    <dbReference type="NCBI Taxonomy" id="743009"/>
    <lineage>
        <taxon>Bacteria</taxon>
        <taxon>Bacillati</taxon>
        <taxon>Actinomycetota</taxon>
        <taxon>Actinomycetes</taxon>
        <taxon>Micrococcales</taxon>
        <taxon>Microbacteriaceae</taxon>
        <taxon>Microbacterium</taxon>
    </lineage>
</organism>
<comment type="similarity">
    <text evidence="2 5">Belongs to the RecX family.</text>
</comment>
<protein>
    <recommendedName>
        <fullName evidence="3 5">Regulatory protein RecX</fullName>
    </recommendedName>
</protein>
<dbReference type="InterPro" id="IPR036388">
    <property type="entry name" value="WH-like_DNA-bd_sf"/>
</dbReference>
<keyword evidence="9" id="KW-1185">Reference proteome</keyword>
<dbReference type="KEGG" id="moj:D7D94_06235"/>
<dbReference type="InterPro" id="IPR053924">
    <property type="entry name" value="RecX_HTH_2nd"/>
</dbReference>
<name>A0A6I6E3F8_9MICO</name>
<dbReference type="OrthoDB" id="5244465at2"/>
<evidence type="ECO:0000256" key="4">
    <source>
        <dbReference type="ARBA" id="ARBA00022490"/>
    </source>
</evidence>
<dbReference type="Gene3D" id="1.10.10.10">
    <property type="entry name" value="Winged helix-like DNA-binding domain superfamily/Winged helix DNA-binding domain"/>
    <property type="match status" value="1"/>
</dbReference>